<feature type="transmembrane region" description="Helical" evidence="5">
    <location>
        <begin position="129"/>
        <end position="150"/>
    </location>
</feature>
<dbReference type="GO" id="GO:0016020">
    <property type="term" value="C:membrane"/>
    <property type="evidence" value="ECO:0007669"/>
    <property type="project" value="UniProtKB-SubCell"/>
</dbReference>
<dbReference type="HOGENOM" id="CLU_1681841_0_0_1"/>
<keyword evidence="2 5" id="KW-0812">Transmembrane</keyword>
<dbReference type="AlphaFoldDB" id="H2XNQ5"/>
<evidence type="ECO:0000256" key="5">
    <source>
        <dbReference type="SAM" id="Phobius"/>
    </source>
</evidence>
<sequence>MPTNQTTNYTRNNWSHLIKQLRNASLSIQEALHPCIQVAMYEATKHNFGEFQEMVSVDVPTCGVVWCGFNASLTRSGISPWSCMPIGCRSGITVIIVICILFAIFITMGNILILAVIWRTPALHHSQSVYKFSIALSDFLIGAIVFPASANSILMLV</sequence>
<dbReference type="Gene3D" id="1.20.1070.10">
    <property type="entry name" value="Rhodopsin 7-helix transmembrane proteins"/>
    <property type="match status" value="1"/>
</dbReference>
<evidence type="ECO:0000313" key="8">
    <source>
        <dbReference type="Proteomes" id="UP000008144"/>
    </source>
</evidence>
<dbReference type="GeneTree" id="ENSGT00390000001988"/>
<keyword evidence="8" id="KW-1185">Reference proteome</keyword>
<dbReference type="PROSITE" id="PS50262">
    <property type="entry name" value="G_PROTEIN_RECEP_F1_2"/>
    <property type="match status" value="1"/>
</dbReference>
<evidence type="ECO:0000256" key="4">
    <source>
        <dbReference type="ARBA" id="ARBA00023136"/>
    </source>
</evidence>
<evidence type="ECO:0000256" key="1">
    <source>
        <dbReference type="ARBA" id="ARBA00004370"/>
    </source>
</evidence>
<dbReference type="InParanoid" id="H2XNQ5"/>
<comment type="subcellular location">
    <subcellularLocation>
        <location evidence="1">Membrane</location>
    </subcellularLocation>
</comment>
<reference evidence="8" key="1">
    <citation type="journal article" date="2002" name="Science">
        <title>The draft genome of Ciona intestinalis: insights into chordate and vertebrate origins.</title>
        <authorList>
            <person name="Dehal P."/>
            <person name="Satou Y."/>
            <person name="Campbell R.K."/>
            <person name="Chapman J."/>
            <person name="Degnan B."/>
            <person name="De Tomaso A."/>
            <person name="Davidson B."/>
            <person name="Di Gregorio A."/>
            <person name="Gelpke M."/>
            <person name="Goodstein D.M."/>
            <person name="Harafuji N."/>
            <person name="Hastings K.E."/>
            <person name="Ho I."/>
            <person name="Hotta K."/>
            <person name="Huang W."/>
            <person name="Kawashima T."/>
            <person name="Lemaire P."/>
            <person name="Martinez D."/>
            <person name="Meinertzhagen I.A."/>
            <person name="Necula S."/>
            <person name="Nonaka M."/>
            <person name="Putnam N."/>
            <person name="Rash S."/>
            <person name="Saiga H."/>
            <person name="Satake M."/>
            <person name="Terry A."/>
            <person name="Yamada L."/>
            <person name="Wang H.G."/>
            <person name="Awazu S."/>
            <person name="Azumi K."/>
            <person name="Boore J."/>
            <person name="Branno M."/>
            <person name="Chin-Bow S."/>
            <person name="DeSantis R."/>
            <person name="Doyle S."/>
            <person name="Francino P."/>
            <person name="Keys D.N."/>
            <person name="Haga S."/>
            <person name="Hayashi H."/>
            <person name="Hino K."/>
            <person name="Imai K.S."/>
            <person name="Inaba K."/>
            <person name="Kano S."/>
            <person name="Kobayashi K."/>
            <person name="Kobayashi M."/>
            <person name="Lee B.I."/>
            <person name="Makabe K.W."/>
            <person name="Manohar C."/>
            <person name="Matassi G."/>
            <person name="Medina M."/>
            <person name="Mochizuki Y."/>
            <person name="Mount S."/>
            <person name="Morishita T."/>
            <person name="Miura S."/>
            <person name="Nakayama A."/>
            <person name="Nishizaka S."/>
            <person name="Nomoto H."/>
            <person name="Ohta F."/>
            <person name="Oishi K."/>
            <person name="Rigoutsos I."/>
            <person name="Sano M."/>
            <person name="Sasaki A."/>
            <person name="Sasakura Y."/>
            <person name="Shoguchi E."/>
            <person name="Shin-i T."/>
            <person name="Spagnuolo A."/>
            <person name="Stainier D."/>
            <person name="Suzuki M.M."/>
            <person name="Tassy O."/>
            <person name="Takatori N."/>
            <person name="Tokuoka M."/>
            <person name="Yagi K."/>
            <person name="Yoshizaki F."/>
            <person name="Wada S."/>
            <person name="Zhang C."/>
            <person name="Hyatt P.D."/>
            <person name="Larimer F."/>
            <person name="Detter C."/>
            <person name="Doggett N."/>
            <person name="Glavina T."/>
            <person name="Hawkins T."/>
            <person name="Richardson P."/>
            <person name="Lucas S."/>
            <person name="Kohara Y."/>
            <person name="Levine M."/>
            <person name="Satoh N."/>
            <person name="Rokhsar D.S."/>
        </authorList>
    </citation>
    <scope>NUCLEOTIDE SEQUENCE [LARGE SCALE GENOMIC DNA]</scope>
</reference>
<dbReference type="Ensembl" id="ENSCINT00000030895.1">
    <property type="protein sequence ID" value="ENSCINP00000031288.1"/>
    <property type="gene ID" value="ENSCING00000020285.1"/>
</dbReference>
<accession>H2XNQ5</accession>
<dbReference type="CDD" id="cd00637">
    <property type="entry name" value="7tm_classA_rhodopsin-like"/>
    <property type="match status" value="1"/>
</dbReference>
<feature type="transmembrane region" description="Helical" evidence="5">
    <location>
        <begin position="92"/>
        <end position="117"/>
    </location>
</feature>
<reference evidence="7" key="3">
    <citation type="submission" date="2025-09" db="UniProtKB">
        <authorList>
            <consortium name="Ensembl"/>
        </authorList>
    </citation>
    <scope>IDENTIFICATION</scope>
</reference>
<proteinExistence type="predicted"/>
<evidence type="ECO:0000313" key="7">
    <source>
        <dbReference type="Ensembl" id="ENSCINP00000031288.1"/>
    </source>
</evidence>
<evidence type="ECO:0000256" key="2">
    <source>
        <dbReference type="ARBA" id="ARBA00022692"/>
    </source>
</evidence>
<name>H2XNQ5_CIOIN</name>
<reference evidence="7" key="2">
    <citation type="submission" date="2025-08" db="UniProtKB">
        <authorList>
            <consortium name="Ensembl"/>
        </authorList>
    </citation>
    <scope>IDENTIFICATION</scope>
</reference>
<evidence type="ECO:0000259" key="6">
    <source>
        <dbReference type="PROSITE" id="PS50262"/>
    </source>
</evidence>
<dbReference type="Proteomes" id="UP000008144">
    <property type="component" value="Unassembled WGS sequence"/>
</dbReference>
<dbReference type="SUPFAM" id="SSF81321">
    <property type="entry name" value="Family A G protein-coupled receptor-like"/>
    <property type="match status" value="1"/>
</dbReference>
<keyword evidence="4 5" id="KW-0472">Membrane</keyword>
<keyword evidence="3 5" id="KW-1133">Transmembrane helix</keyword>
<protein>
    <recommendedName>
        <fullName evidence="6">G-protein coupled receptors family 1 profile domain-containing protein</fullName>
    </recommendedName>
</protein>
<dbReference type="InterPro" id="IPR017452">
    <property type="entry name" value="GPCR_Rhodpsn_7TM"/>
</dbReference>
<evidence type="ECO:0000256" key="3">
    <source>
        <dbReference type="ARBA" id="ARBA00022989"/>
    </source>
</evidence>
<organism evidence="7 8">
    <name type="scientific">Ciona intestinalis</name>
    <name type="common">Transparent sea squirt</name>
    <name type="synonym">Ascidia intestinalis</name>
    <dbReference type="NCBI Taxonomy" id="7719"/>
    <lineage>
        <taxon>Eukaryota</taxon>
        <taxon>Metazoa</taxon>
        <taxon>Chordata</taxon>
        <taxon>Tunicata</taxon>
        <taxon>Ascidiacea</taxon>
        <taxon>Phlebobranchia</taxon>
        <taxon>Cionidae</taxon>
        <taxon>Ciona</taxon>
    </lineage>
</organism>
<feature type="domain" description="G-protein coupled receptors family 1 profile" evidence="6">
    <location>
        <begin position="109"/>
        <end position="157"/>
    </location>
</feature>